<dbReference type="EMBL" id="VYSA01000006">
    <property type="protein sequence ID" value="KAA9105012.1"/>
    <property type="molecule type" value="Genomic_DNA"/>
</dbReference>
<gene>
    <name evidence="2" type="ORF">F6B43_18360</name>
</gene>
<dbReference type="OrthoDB" id="5083781at2"/>
<sequence>MTIKLDSSSTGIVVYCTECEYWRAFRFHKDDAWDAACLHEERVHPEDEHQRHARDERNSLARRKSDTRVILTI</sequence>
<evidence type="ECO:0000313" key="3">
    <source>
        <dbReference type="Proteomes" id="UP000325827"/>
    </source>
</evidence>
<dbReference type="RefSeq" id="WP_150450471.1">
    <property type="nucleotide sequence ID" value="NZ_VYSA01000006.1"/>
</dbReference>
<accession>A0A5J5IY68</accession>
<feature type="compositionally biased region" description="Basic and acidic residues" evidence="1">
    <location>
        <begin position="44"/>
        <end position="67"/>
    </location>
</feature>
<dbReference type="AlphaFoldDB" id="A0A5J5IY68"/>
<comment type="caution">
    <text evidence="2">The sequence shown here is derived from an EMBL/GenBank/DDBJ whole genome shotgun (WGS) entry which is preliminary data.</text>
</comment>
<protein>
    <submittedName>
        <fullName evidence="2">Uncharacterized protein</fullName>
    </submittedName>
</protein>
<dbReference type="Proteomes" id="UP000325827">
    <property type="component" value="Unassembled WGS sequence"/>
</dbReference>
<name>A0A5J5IY68_9MICO</name>
<keyword evidence="3" id="KW-1185">Reference proteome</keyword>
<reference evidence="3" key="1">
    <citation type="submission" date="2019-09" db="EMBL/GenBank/DDBJ databases">
        <title>Mumia zhuanghuii sp. nov. isolated from the intestinal contents of plateau pika (Ochotona curzoniae) in the Qinghai-Tibet plateau of China.</title>
        <authorList>
            <person name="Tian Z."/>
        </authorList>
    </citation>
    <scope>NUCLEOTIDE SEQUENCE [LARGE SCALE GENOMIC DNA]</scope>
    <source>
        <strain evidence="3">JCM 30598</strain>
    </source>
</reference>
<evidence type="ECO:0000313" key="2">
    <source>
        <dbReference type="EMBL" id="KAA9105012.1"/>
    </source>
</evidence>
<organism evidence="2 3">
    <name type="scientific">Microbacterium rhizomatis</name>
    <dbReference type="NCBI Taxonomy" id="1631477"/>
    <lineage>
        <taxon>Bacteria</taxon>
        <taxon>Bacillati</taxon>
        <taxon>Actinomycetota</taxon>
        <taxon>Actinomycetes</taxon>
        <taxon>Micrococcales</taxon>
        <taxon>Microbacteriaceae</taxon>
        <taxon>Microbacterium</taxon>
    </lineage>
</organism>
<evidence type="ECO:0000256" key="1">
    <source>
        <dbReference type="SAM" id="MobiDB-lite"/>
    </source>
</evidence>
<feature type="region of interest" description="Disordered" evidence="1">
    <location>
        <begin position="44"/>
        <end position="73"/>
    </location>
</feature>
<proteinExistence type="predicted"/>